<evidence type="ECO:0000313" key="1">
    <source>
        <dbReference type="EMBL" id="MPC73199.1"/>
    </source>
</evidence>
<protein>
    <submittedName>
        <fullName evidence="1">Uncharacterized protein</fullName>
    </submittedName>
</protein>
<dbReference type="EMBL" id="VSRR010036300">
    <property type="protein sequence ID" value="MPC73199.1"/>
    <property type="molecule type" value="Genomic_DNA"/>
</dbReference>
<organism evidence="1 2">
    <name type="scientific">Portunus trituberculatus</name>
    <name type="common">Swimming crab</name>
    <name type="synonym">Neptunus trituberculatus</name>
    <dbReference type="NCBI Taxonomy" id="210409"/>
    <lineage>
        <taxon>Eukaryota</taxon>
        <taxon>Metazoa</taxon>
        <taxon>Ecdysozoa</taxon>
        <taxon>Arthropoda</taxon>
        <taxon>Crustacea</taxon>
        <taxon>Multicrustacea</taxon>
        <taxon>Malacostraca</taxon>
        <taxon>Eumalacostraca</taxon>
        <taxon>Eucarida</taxon>
        <taxon>Decapoda</taxon>
        <taxon>Pleocyemata</taxon>
        <taxon>Brachyura</taxon>
        <taxon>Eubrachyura</taxon>
        <taxon>Portunoidea</taxon>
        <taxon>Portunidae</taxon>
        <taxon>Portuninae</taxon>
        <taxon>Portunus</taxon>
    </lineage>
</organism>
<name>A0A5B7HTV1_PORTR</name>
<dbReference type="Proteomes" id="UP000324222">
    <property type="component" value="Unassembled WGS sequence"/>
</dbReference>
<reference evidence="1 2" key="1">
    <citation type="submission" date="2019-05" db="EMBL/GenBank/DDBJ databases">
        <title>Another draft genome of Portunus trituberculatus and its Hox gene families provides insights of decapod evolution.</title>
        <authorList>
            <person name="Jeong J.-H."/>
            <person name="Song I."/>
            <person name="Kim S."/>
            <person name="Choi T."/>
            <person name="Kim D."/>
            <person name="Ryu S."/>
            <person name="Kim W."/>
        </authorList>
    </citation>
    <scope>NUCLEOTIDE SEQUENCE [LARGE SCALE GENOMIC DNA]</scope>
    <source>
        <tissue evidence="1">Muscle</tissue>
    </source>
</reference>
<dbReference type="AlphaFoldDB" id="A0A5B7HTV1"/>
<evidence type="ECO:0000313" key="2">
    <source>
        <dbReference type="Proteomes" id="UP000324222"/>
    </source>
</evidence>
<sequence>MVAYKGTIAGNLCQYVAKKPDKWGYKL</sequence>
<gene>
    <name evidence="1" type="ORF">E2C01_067520</name>
</gene>
<comment type="caution">
    <text evidence="1">The sequence shown here is derived from an EMBL/GenBank/DDBJ whole genome shotgun (WGS) entry which is preliminary data.</text>
</comment>
<proteinExistence type="predicted"/>
<keyword evidence="2" id="KW-1185">Reference proteome</keyword>
<accession>A0A5B7HTV1</accession>